<organism evidence="1">
    <name type="scientific">Anguilla anguilla</name>
    <name type="common">European freshwater eel</name>
    <name type="synonym">Muraena anguilla</name>
    <dbReference type="NCBI Taxonomy" id="7936"/>
    <lineage>
        <taxon>Eukaryota</taxon>
        <taxon>Metazoa</taxon>
        <taxon>Chordata</taxon>
        <taxon>Craniata</taxon>
        <taxon>Vertebrata</taxon>
        <taxon>Euteleostomi</taxon>
        <taxon>Actinopterygii</taxon>
        <taxon>Neopterygii</taxon>
        <taxon>Teleostei</taxon>
        <taxon>Anguilliformes</taxon>
        <taxon>Anguillidae</taxon>
        <taxon>Anguilla</taxon>
    </lineage>
</organism>
<dbReference type="EMBL" id="GBXM01052056">
    <property type="protein sequence ID" value="JAH56521.1"/>
    <property type="molecule type" value="Transcribed_RNA"/>
</dbReference>
<accession>A0A0E9TSI9</accession>
<reference evidence="1" key="1">
    <citation type="submission" date="2014-11" db="EMBL/GenBank/DDBJ databases">
        <authorList>
            <person name="Amaro Gonzalez C."/>
        </authorList>
    </citation>
    <scope>NUCLEOTIDE SEQUENCE</scope>
</reference>
<protein>
    <submittedName>
        <fullName evidence="1">Uncharacterized protein</fullName>
    </submittedName>
</protein>
<name>A0A0E9TSI9_ANGAN</name>
<reference evidence="1" key="2">
    <citation type="journal article" date="2015" name="Fish Shellfish Immunol.">
        <title>Early steps in the European eel (Anguilla anguilla)-Vibrio vulnificus interaction in the gills: Role of the RtxA13 toxin.</title>
        <authorList>
            <person name="Callol A."/>
            <person name="Pajuelo D."/>
            <person name="Ebbesson L."/>
            <person name="Teles M."/>
            <person name="MacKenzie S."/>
            <person name="Amaro C."/>
        </authorList>
    </citation>
    <scope>NUCLEOTIDE SEQUENCE</scope>
</reference>
<evidence type="ECO:0000313" key="1">
    <source>
        <dbReference type="EMBL" id="JAH56521.1"/>
    </source>
</evidence>
<dbReference type="AlphaFoldDB" id="A0A0E9TSI9"/>
<proteinExistence type="predicted"/>
<sequence>MFPFHSSKNTLQSPSSKELKRSFCMINVLELLKMLPETFGTGFPLALHSFSNCLTVSSNSPNLRNSLTIPRRSAS</sequence>